<name>A0A644Y2L5_9ZZZZ</name>
<proteinExistence type="predicted"/>
<comment type="caution">
    <text evidence="1">The sequence shown here is derived from an EMBL/GenBank/DDBJ whole genome shotgun (WGS) entry which is preliminary data.</text>
</comment>
<dbReference type="AlphaFoldDB" id="A0A644Y2L5"/>
<evidence type="ECO:0000313" key="1">
    <source>
        <dbReference type="EMBL" id="MPM20384.1"/>
    </source>
</evidence>
<accession>A0A644Y2L5</accession>
<organism evidence="1">
    <name type="scientific">bioreactor metagenome</name>
    <dbReference type="NCBI Taxonomy" id="1076179"/>
    <lineage>
        <taxon>unclassified sequences</taxon>
        <taxon>metagenomes</taxon>
        <taxon>ecological metagenomes</taxon>
    </lineage>
</organism>
<gene>
    <name evidence="1" type="ORF">SDC9_66814</name>
</gene>
<sequence>MVDYLVSYKLQEPLSVQLGGCFGAKWLRSREIDYDYYTNNSQDFSDNYSYGSLVEEMFMDYGLVAGITAGNEDVQFCLNYKHYFRNMFAGYMTDYTAHNGVLELKILVLTDFGY</sequence>
<dbReference type="EMBL" id="VSSQ01003369">
    <property type="protein sequence ID" value="MPM20384.1"/>
    <property type="molecule type" value="Genomic_DNA"/>
</dbReference>
<protein>
    <submittedName>
        <fullName evidence="1">Uncharacterized protein</fullName>
    </submittedName>
</protein>
<reference evidence="1" key="1">
    <citation type="submission" date="2019-08" db="EMBL/GenBank/DDBJ databases">
        <authorList>
            <person name="Kucharzyk K."/>
            <person name="Murdoch R.W."/>
            <person name="Higgins S."/>
            <person name="Loffler F."/>
        </authorList>
    </citation>
    <scope>NUCLEOTIDE SEQUENCE</scope>
</reference>